<dbReference type="VEuPathDB" id="CryptoDB:Vbra_1275"/>
<dbReference type="InParanoid" id="A0A0G4GUT2"/>
<comment type="subcellular location">
    <subcellularLocation>
        <location evidence="5">Plastid</location>
        <location evidence="5">Chloroplast membrane</location>
    </subcellularLocation>
</comment>
<dbReference type="Proteomes" id="UP000041254">
    <property type="component" value="Unassembled WGS sequence"/>
</dbReference>
<feature type="region of interest" description="Disordered" evidence="6">
    <location>
        <begin position="408"/>
        <end position="433"/>
    </location>
</feature>
<dbReference type="SUPFAM" id="SSF53756">
    <property type="entry name" value="UDP-Glycosyltransferase/glycogen phosphorylase"/>
    <property type="match status" value="2"/>
</dbReference>
<dbReference type="GO" id="GO:0031969">
    <property type="term" value="C:chloroplast membrane"/>
    <property type="evidence" value="ECO:0007669"/>
    <property type="project" value="UniProtKB-SubCell"/>
</dbReference>
<evidence type="ECO:0000256" key="6">
    <source>
        <dbReference type="SAM" id="MobiDB-lite"/>
    </source>
</evidence>
<dbReference type="AlphaFoldDB" id="A0A0G4GUT2"/>
<dbReference type="Pfam" id="PF04101">
    <property type="entry name" value="Glyco_tran_28_C"/>
    <property type="match status" value="1"/>
</dbReference>
<protein>
    <recommendedName>
        <fullName evidence="2">monogalactosyldiacylglycerol synthase</fullName>
        <ecNumber evidence="2">2.4.1.46</ecNumber>
    </recommendedName>
</protein>
<feature type="compositionally biased region" description="Low complexity" evidence="6">
    <location>
        <begin position="116"/>
        <end position="128"/>
    </location>
</feature>
<dbReference type="Gene3D" id="3.40.50.2000">
    <property type="entry name" value="Glycogen Phosphorylase B"/>
    <property type="match status" value="1"/>
</dbReference>
<keyword evidence="3" id="KW-0328">Glycosyltransferase</keyword>
<dbReference type="GO" id="GO:0009247">
    <property type="term" value="P:glycolipid biosynthetic process"/>
    <property type="evidence" value="ECO:0007669"/>
    <property type="project" value="InterPro"/>
</dbReference>
<dbReference type="EMBL" id="CDMY01000829">
    <property type="protein sequence ID" value="CEM34604.1"/>
    <property type="molecule type" value="Genomic_DNA"/>
</dbReference>
<evidence type="ECO:0000259" key="8">
    <source>
        <dbReference type="Pfam" id="PF06925"/>
    </source>
</evidence>
<evidence type="ECO:0000256" key="1">
    <source>
        <dbReference type="ARBA" id="ARBA00006962"/>
    </source>
</evidence>
<dbReference type="STRING" id="1169540.A0A0G4GUT2"/>
<evidence type="ECO:0000256" key="5">
    <source>
        <dbReference type="ARBA" id="ARBA00046299"/>
    </source>
</evidence>
<dbReference type="OrthoDB" id="200404at2759"/>
<keyword evidence="10" id="KW-1185">Reference proteome</keyword>
<feature type="domain" description="Diacylglycerol glucosyltransferase N-terminal" evidence="8">
    <location>
        <begin position="188"/>
        <end position="353"/>
    </location>
</feature>
<feature type="compositionally biased region" description="Basic residues" evidence="6">
    <location>
        <begin position="460"/>
        <end position="471"/>
    </location>
</feature>
<dbReference type="InterPro" id="IPR050519">
    <property type="entry name" value="Glycosyltransf_28_UgtP"/>
</dbReference>
<dbReference type="GO" id="GO:0046509">
    <property type="term" value="F:1,2-diacylglycerol 3-beta-galactosyltransferase activity"/>
    <property type="evidence" value="ECO:0007669"/>
    <property type="project" value="UniProtKB-EC"/>
</dbReference>
<comment type="similarity">
    <text evidence="1">Belongs to the glycosyltransferase 28 family.</text>
</comment>
<dbReference type="EC" id="2.4.1.46" evidence="2"/>
<accession>A0A0G4GUT2</accession>
<evidence type="ECO:0000313" key="9">
    <source>
        <dbReference type="EMBL" id="CEM34604.1"/>
    </source>
</evidence>
<feature type="compositionally biased region" description="Polar residues" evidence="6">
    <location>
        <begin position="89"/>
        <end position="101"/>
    </location>
</feature>
<evidence type="ECO:0000259" key="7">
    <source>
        <dbReference type="Pfam" id="PF04101"/>
    </source>
</evidence>
<dbReference type="InterPro" id="IPR009695">
    <property type="entry name" value="Diacylglyc_glucosyltr_N"/>
</dbReference>
<dbReference type="PANTHER" id="PTHR43025">
    <property type="entry name" value="MONOGALACTOSYLDIACYLGLYCEROL SYNTHASE"/>
    <property type="match status" value="1"/>
</dbReference>
<organism evidence="9 10">
    <name type="scientific">Vitrella brassicaformis (strain CCMP3155)</name>
    <dbReference type="NCBI Taxonomy" id="1169540"/>
    <lineage>
        <taxon>Eukaryota</taxon>
        <taxon>Sar</taxon>
        <taxon>Alveolata</taxon>
        <taxon>Colpodellida</taxon>
        <taxon>Vitrellaceae</taxon>
        <taxon>Vitrella</taxon>
    </lineage>
</organism>
<dbReference type="PhylomeDB" id="A0A0G4GUT2"/>
<keyword evidence="4" id="KW-0808">Transferase</keyword>
<reference evidence="9 10" key="1">
    <citation type="submission" date="2014-11" db="EMBL/GenBank/DDBJ databases">
        <authorList>
            <person name="Zhu J."/>
            <person name="Qi W."/>
            <person name="Song R."/>
        </authorList>
    </citation>
    <scope>NUCLEOTIDE SEQUENCE [LARGE SCALE GENOMIC DNA]</scope>
</reference>
<name>A0A0G4GUT2_VITBC</name>
<evidence type="ECO:0000256" key="2">
    <source>
        <dbReference type="ARBA" id="ARBA00012615"/>
    </source>
</evidence>
<evidence type="ECO:0000256" key="3">
    <source>
        <dbReference type="ARBA" id="ARBA00022676"/>
    </source>
</evidence>
<proteinExistence type="inferred from homology"/>
<feature type="region of interest" description="Disordered" evidence="6">
    <location>
        <begin position="76"/>
        <end position="137"/>
    </location>
</feature>
<evidence type="ECO:0000313" key="10">
    <source>
        <dbReference type="Proteomes" id="UP000041254"/>
    </source>
</evidence>
<sequence length="614" mass="67979">MSSFLPMLGRLCGTVQFLCFFIYSLLISVWETFGGCKVRRRRVTHNTPSPEDQQDGKQQLDTGKATIQQQQSTCISINDDSTTLDDPGSPSSIPSTATHTWASPPRPSSPDKSKKQQQQGQQSASEKPPCGDRYNVFGGPKREGVRRILIVLSDTGGGHKTAALSLEQAFDHLYGNNGDDADAAAARQVKRVLMEEWEGGEGVQLEIRAVDVWTDFARYPFNEFVWYFRFYAARPQLWVFFYSLFTLWPFKRFAEAWGFHHNYDHFARLLQASQPDLLLSVHPLCQHPFLRTMATIGMHNVPLVTVVTDLQTPHIFWWAPGVHTYFVPSDAVRTLALKQPFIDESQVRVRGLPLRKGFWSTERSTSKQAMRAALGWREDAATCLVIGGGEGIGGLAATVRAIVSQLKRHKSPPISTSNKGGDEEKGSGIPSSSPASYQLIVVCGRNDGVKNKLERLFPPKSHHHASRRPHLSKSEKKPLVSQRAKAGAVWVGIYGFVDNMSDVMAAADCLVTKAGPGTIAEACTQGLPVLLSSYLPGQETGNIPFVEDGRFGAYAPRKDALGRAVRRWLDDPDMRDEMGRRAIEKATPSATLQIAREIGDGIVGLRPQQQQPQQ</sequence>
<feature type="domain" description="Glycosyl transferase family 28 C-terminal" evidence="7">
    <location>
        <begin position="474"/>
        <end position="531"/>
    </location>
</feature>
<evidence type="ECO:0000256" key="4">
    <source>
        <dbReference type="ARBA" id="ARBA00022679"/>
    </source>
</evidence>
<gene>
    <name evidence="9" type="ORF">Vbra_1275</name>
</gene>
<feature type="region of interest" description="Disordered" evidence="6">
    <location>
        <begin position="457"/>
        <end position="479"/>
    </location>
</feature>
<dbReference type="PANTHER" id="PTHR43025:SF3">
    <property type="entry name" value="MONOGALACTOSYLDIACYLGLYCEROL SYNTHASE 1, CHLOROPLASTIC"/>
    <property type="match status" value="1"/>
</dbReference>
<dbReference type="Pfam" id="PF06925">
    <property type="entry name" value="MGDG_synth"/>
    <property type="match status" value="1"/>
</dbReference>
<dbReference type="InterPro" id="IPR007235">
    <property type="entry name" value="Glyco_trans_28_C"/>
</dbReference>